<organism evidence="2 3">
    <name type="scientific">Geodermatophilus sabuli</name>
    <dbReference type="NCBI Taxonomy" id="1564158"/>
    <lineage>
        <taxon>Bacteria</taxon>
        <taxon>Bacillati</taxon>
        <taxon>Actinomycetota</taxon>
        <taxon>Actinomycetes</taxon>
        <taxon>Geodermatophilales</taxon>
        <taxon>Geodermatophilaceae</taxon>
        <taxon>Geodermatophilus</taxon>
    </lineage>
</organism>
<keyword evidence="3" id="KW-1185">Reference proteome</keyword>
<sequence>MNGGPRAAASVRVSVIVTAYNHEAYIGRALEGILKQTGVSFELLVGDDCSTDGTRSVIDSYVHRNPDLIRVHYPEENLGGGGKVIFDELIRRSQGEYIAGLDGDDYWTSPTKLLVQTAYLDEHPECSMVFHNVVRHFEDDERPDELYLSQGGRRQLEWRDLFGSNPVPACSPLFRRAALDPLPAWYFHLPWGDWPLYFMAMEKGEVHYLPDVMGVFRLHGRGMHSGLSDVARRENEVEFFSRLVGVLPPPQEEHLRRRLALALSRLARAQLRAGRRDAARVRLAESFRTWPLDPRLLLRGQGERARLALWALTRLPLQPPVRPVEDVR</sequence>
<dbReference type="Proteomes" id="UP000219514">
    <property type="component" value="Unassembled WGS sequence"/>
</dbReference>
<accession>A0A285EIR1</accession>
<evidence type="ECO:0000259" key="1">
    <source>
        <dbReference type="Pfam" id="PF00535"/>
    </source>
</evidence>
<dbReference type="EMBL" id="OBDO01000012">
    <property type="protein sequence ID" value="SNX98743.1"/>
    <property type="molecule type" value="Genomic_DNA"/>
</dbReference>
<evidence type="ECO:0000313" key="2">
    <source>
        <dbReference type="EMBL" id="SNX98743.1"/>
    </source>
</evidence>
<dbReference type="InterPro" id="IPR029044">
    <property type="entry name" value="Nucleotide-diphossugar_trans"/>
</dbReference>
<dbReference type="AlphaFoldDB" id="A0A285EIR1"/>
<dbReference type="GO" id="GO:0016740">
    <property type="term" value="F:transferase activity"/>
    <property type="evidence" value="ECO:0007669"/>
    <property type="project" value="UniProtKB-KW"/>
</dbReference>
<feature type="domain" description="Glycosyltransferase 2-like" evidence="1">
    <location>
        <begin position="14"/>
        <end position="167"/>
    </location>
</feature>
<keyword evidence="2" id="KW-0808">Transferase</keyword>
<gene>
    <name evidence="2" type="ORF">SAMN06893097_11238</name>
</gene>
<dbReference type="SUPFAM" id="SSF53448">
    <property type="entry name" value="Nucleotide-diphospho-sugar transferases"/>
    <property type="match status" value="1"/>
</dbReference>
<reference evidence="2 3" key="1">
    <citation type="submission" date="2017-09" db="EMBL/GenBank/DDBJ databases">
        <authorList>
            <person name="Ehlers B."/>
            <person name="Leendertz F.H."/>
        </authorList>
    </citation>
    <scope>NUCLEOTIDE SEQUENCE [LARGE SCALE GENOMIC DNA]</scope>
    <source>
        <strain evidence="2 3">DSM 46844</strain>
    </source>
</reference>
<dbReference type="InterPro" id="IPR050834">
    <property type="entry name" value="Glycosyltransf_2"/>
</dbReference>
<dbReference type="Gene3D" id="3.90.550.10">
    <property type="entry name" value="Spore Coat Polysaccharide Biosynthesis Protein SpsA, Chain A"/>
    <property type="match status" value="1"/>
</dbReference>
<dbReference type="OrthoDB" id="9798249at2"/>
<evidence type="ECO:0000313" key="3">
    <source>
        <dbReference type="Proteomes" id="UP000219514"/>
    </source>
</evidence>
<dbReference type="PANTHER" id="PTHR43685">
    <property type="entry name" value="GLYCOSYLTRANSFERASE"/>
    <property type="match status" value="1"/>
</dbReference>
<dbReference type="PANTHER" id="PTHR43685:SF11">
    <property type="entry name" value="GLYCOSYLTRANSFERASE TAGX-RELATED"/>
    <property type="match status" value="1"/>
</dbReference>
<dbReference type="InterPro" id="IPR001173">
    <property type="entry name" value="Glyco_trans_2-like"/>
</dbReference>
<dbReference type="Pfam" id="PF00535">
    <property type="entry name" value="Glycos_transf_2"/>
    <property type="match status" value="1"/>
</dbReference>
<proteinExistence type="predicted"/>
<name>A0A285EIR1_9ACTN</name>
<dbReference type="RefSeq" id="WP_097208666.1">
    <property type="nucleotide sequence ID" value="NZ_JACHXB010000008.1"/>
</dbReference>
<protein>
    <submittedName>
        <fullName evidence="2">Glycosyltransferase involved in cell wall bisynthesis</fullName>
    </submittedName>
</protein>